<evidence type="ECO:0000313" key="2">
    <source>
        <dbReference type="Proteomes" id="UP000321944"/>
    </source>
</evidence>
<sequence length="206" mass="24414">MKKLKFILLILISIFCLNSCLLTTAAAGTYLLGTMGTYYCAEYGCTRDRTEKDVDGLNIFTKNNPLKVKNYFESIKKRELIKIKVKGNNEVFTVTLPKNFILKKISDGYYLYDKEKNIGFFSITDSKDERIAFEELYNSAKKQENYKLLNTYEYKFLNTYKGVFTFIIDGKYTYRMKKISEHYYAYYEQELQEEAHEIYDYLIENL</sequence>
<protein>
    <submittedName>
        <fullName evidence="1">Uncharacterized protein</fullName>
    </submittedName>
</protein>
<accession>A0A510KSI3</accession>
<dbReference type="EMBL" id="AP019841">
    <property type="protein sequence ID" value="BBM54564.1"/>
    <property type="molecule type" value="Genomic_DNA"/>
</dbReference>
<gene>
    <name evidence="1" type="ORF">JMUB3936_0848</name>
</gene>
<organism evidence="1 2">
    <name type="scientific">Leptotrichia wadei</name>
    <dbReference type="NCBI Taxonomy" id="157687"/>
    <lineage>
        <taxon>Bacteria</taxon>
        <taxon>Fusobacteriati</taxon>
        <taxon>Fusobacteriota</taxon>
        <taxon>Fusobacteriia</taxon>
        <taxon>Fusobacteriales</taxon>
        <taxon>Leptotrichiaceae</taxon>
        <taxon>Leptotrichia</taxon>
    </lineage>
</organism>
<dbReference type="RefSeq" id="WP_147003364.1">
    <property type="nucleotide sequence ID" value="NZ_AP019841.1"/>
</dbReference>
<dbReference type="OrthoDB" id="81496at2"/>
<dbReference type="Proteomes" id="UP000321944">
    <property type="component" value="Chromosome"/>
</dbReference>
<evidence type="ECO:0000313" key="1">
    <source>
        <dbReference type="EMBL" id="BBM54564.1"/>
    </source>
</evidence>
<name>A0A510KSI3_9FUSO</name>
<dbReference type="AlphaFoldDB" id="A0A510KSI3"/>
<proteinExistence type="predicted"/>
<reference evidence="1 2" key="1">
    <citation type="submission" date="2019-07" db="EMBL/GenBank/DDBJ databases">
        <title>Complete Genome Sequence of Leptotrichia wadei Strain JMUB3936.</title>
        <authorList>
            <person name="Watanabe S."/>
            <person name="Cui L."/>
        </authorList>
    </citation>
    <scope>NUCLEOTIDE SEQUENCE [LARGE SCALE GENOMIC DNA]</scope>
    <source>
        <strain evidence="1 2">JMUB3936</strain>
    </source>
</reference>